<comment type="similarity">
    <text evidence="1">Belongs to the PspA/Vipp/IM30 family.</text>
</comment>
<evidence type="ECO:0000313" key="3">
    <source>
        <dbReference type="Proteomes" id="UP000829069"/>
    </source>
</evidence>
<protein>
    <submittedName>
        <fullName evidence="2">PspA/IM30 family protein</fullName>
    </submittedName>
</protein>
<dbReference type="PANTHER" id="PTHR31088">
    <property type="entry name" value="MEMBRANE-ASSOCIATED PROTEIN VIPP1, CHLOROPLASTIC"/>
    <property type="match status" value="1"/>
</dbReference>
<sequence length="229" mass="25314">MSIKRRIGRIIRANRTAKEAPVDPLATIAASQQQQYEAVDQARRSVADIAADCRRIELLLDEAKAEQAYCDRYAEECVARGDDDGAREALHRSITASKRVQALSRQYERMADQWRQLNGELGRLSLRIDESRMQFQALQARHSVAQATLGMQQAASAAAGSATGIQSAARDAERETRRIEAEAAARNEIAWSDPDSPQVQAAFEWLEASAEVEGQLGELKTKGNQPPRP</sequence>
<evidence type="ECO:0000256" key="1">
    <source>
        <dbReference type="ARBA" id="ARBA00043985"/>
    </source>
</evidence>
<keyword evidence="3" id="KW-1185">Reference proteome</keyword>
<dbReference type="Pfam" id="PF04012">
    <property type="entry name" value="PspA_IM30"/>
    <property type="match status" value="1"/>
</dbReference>
<organism evidence="2 3">
    <name type="scientific">Arthrobacter sulfonylureivorans</name>
    <dbReference type="NCBI Taxonomy" id="2486855"/>
    <lineage>
        <taxon>Bacteria</taxon>
        <taxon>Bacillati</taxon>
        <taxon>Actinomycetota</taxon>
        <taxon>Actinomycetes</taxon>
        <taxon>Micrococcales</taxon>
        <taxon>Micrococcaceae</taxon>
        <taxon>Arthrobacter</taxon>
    </lineage>
</organism>
<dbReference type="Proteomes" id="UP000829069">
    <property type="component" value="Chromosome"/>
</dbReference>
<name>A0ABY3W7D0_9MICC</name>
<dbReference type="RefSeq" id="WP_241914292.1">
    <property type="nucleotide sequence ID" value="NZ_CP093326.1"/>
</dbReference>
<gene>
    <name evidence="2" type="ORF">MNQ99_02335</name>
</gene>
<reference evidence="2 3" key="1">
    <citation type="submission" date="2022-03" db="EMBL/GenBank/DDBJ databases">
        <title>Isotopic signatures of nitrous oxide derived from detoxification processes.</title>
        <authorList>
            <person name="Behrendt U."/>
            <person name="Buchen C."/>
            <person name="Well R."/>
            <person name="Ulrich A."/>
            <person name="Rohe L."/>
            <person name="Kolb S."/>
            <person name="Schloter M."/>
            <person name="Horn M.A."/>
            <person name="Augustin J."/>
        </authorList>
    </citation>
    <scope>NUCLEOTIDE SEQUENCE [LARGE SCALE GENOMIC DNA]</scope>
    <source>
        <strain evidence="2 3">S4-C24</strain>
    </source>
</reference>
<proteinExistence type="inferred from homology"/>
<dbReference type="PANTHER" id="PTHR31088:SF6">
    <property type="entry name" value="PHAGE SHOCK PROTEIN A"/>
    <property type="match status" value="1"/>
</dbReference>
<accession>A0ABY3W7D0</accession>
<dbReference type="EMBL" id="CP093326">
    <property type="protein sequence ID" value="UNK46227.1"/>
    <property type="molecule type" value="Genomic_DNA"/>
</dbReference>
<evidence type="ECO:0000313" key="2">
    <source>
        <dbReference type="EMBL" id="UNK46227.1"/>
    </source>
</evidence>
<dbReference type="InterPro" id="IPR007157">
    <property type="entry name" value="PspA_VIPP1"/>
</dbReference>